<evidence type="ECO:0000259" key="4">
    <source>
        <dbReference type="Pfam" id="PF03328"/>
    </source>
</evidence>
<dbReference type="PANTHER" id="PTHR30502">
    <property type="entry name" value="2-KETO-3-DEOXY-L-RHAMNONATE ALDOLASE"/>
    <property type="match status" value="1"/>
</dbReference>
<evidence type="ECO:0000256" key="1">
    <source>
        <dbReference type="ARBA" id="ARBA00005568"/>
    </source>
</evidence>
<dbReference type="Pfam" id="PF03328">
    <property type="entry name" value="HpcH_HpaI"/>
    <property type="match status" value="1"/>
</dbReference>
<dbReference type="KEGG" id="cwo:Cwoe_1457"/>
<evidence type="ECO:0000313" key="6">
    <source>
        <dbReference type="Proteomes" id="UP000008229"/>
    </source>
</evidence>
<sequence length="279" mass="28480">MSAENGGAETTVARRAFAVRLRSREQLAGLIVKMPCASLLETAGYSGFDFAVIDTEHGPGDGEMLEHHVRAADSAGLPVLVRVTGSAAGEILHALDAGAAGIVAPHVRDAAACEAVVRAAHYPPRGSRGLATSTRAGFHGTTSVAAHLRDASERTVVIAQLEHGDAVEHAASIAAVPQLDAVFIGPSDLSISLGHPGERDHPAVRDAIERASAAVLGGGEAALCMLADDEPAARAARAAGATLVVFAAPQLIAARLRTLVAALRASSPEVTESTLEVRG</sequence>
<protein>
    <submittedName>
        <fullName evidence="5">HpcH/HpaI aldolase</fullName>
    </submittedName>
</protein>
<dbReference type="OrthoDB" id="3353438at2"/>
<dbReference type="AlphaFoldDB" id="D3EZ11"/>
<feature type="domain" description="HpcH/HpaI aldolase/citrate lyase" evidence="4">
    <location>
        <begin position="37"/>
        <end position="244"/>
    </location>
</feature>
<dbReference type="SUPFAM" id="SSF51621">
    <property type="entry name" value="Phosphoenolpyruvate/pyruvate domain"/>
    <property type="match status" value="1"/>
</dbReference>
<dbReference type="EMBL" id="CP001854">
    <property type="protein sequence ID" value="ADB49885.1"/>
    <property type="molecule type" value="Genomic_DNA"/>
</dbReference>
<name>D3EZ11_CONWI</name>
<dbReference type="InterPro" id="IPR040442">
    <property type="entry name" value="Pyrv_kinase-like_dom_sf"/>
</dbReference>
<keyword evidence="6" id="KW-1185">Reference proteome</keyword>
<keyword evidence="3" id="KW-0456">Lyase</keyword>
<gene>
    <name evidence="5" type="ordered locus">Cwoe_1457</name>
</gene>
<evidence type="ECO:0000313" key="5">
    <source>
        <dbReference type="EMBL" id="ADB49885.1"/>
    </source>
</evidence>
<dbReference type="Proteomes" id="UP000008229">
    <property type="component" value="Chromosome"/>
</dbReference>
<dbReference type="InterPro" id="IPR015813">
    <property type="entry name" value="Pyrv/PenolPyrv_kinase-like_dom"/>
</dbReference>
<dbReference type="InterPro" id="IPR050251">
    <property type="entry name" value="HpcH-HpaI_aldolase"/>
</dbReference>
<evidence type="ECO:0000256" key="2">
    <source>
        <dbReference type="ARBA" id="ARBA00022723"/>
    </source>
</evidence>
<reference evidence="5 6" key="1">
    <citation type="journal article" date="2010" name="Stand. Genomic Sci.">
        <title>Complete genome sequence of Conexibacter woesei type strain (ID131577).</title>
        <authorList>
            <person name="Pukall R."/>
            <person name="Lapidus A."/>
            <person name="Glavina Del Rio T."/>
            <person name="Copeland A."/>
            <person name="Tice H."/>
            <person name="Cheng J.-F."/>
            <person name="Lucas S."/>
            <person name="Chen F."/>
            <person name="Nolan M."/>
            <person name="Bruce D."/>
            <person name="Goodwin L."/>
            <person name="Pitluck S."/>
            <person name="Mavromatis K."/>
            <person name="Ivanova N."/>
            <person name="Ovchinnikova G."/>
            <person name="Pati A."/>
            <person name="Chen A."/>
            <person name="Palaniappan K."/>
            <person name="Land M."/>
            <person name="Hauser L."/>
            <person name="Chang Y.-J."/>
            <person name="Jeffries C.D."/>
            <person name="Chain P."/>
            <person name="Meincke L."/>
            <person name="Sims D."/>
            <person name="Brettin T."/>
            <person name="Detter J.C."/>
            <person name="Rohde M."/>
            <person name="Goeker M."/>
            <person name="Bristow J."/>
            <person name="Eisen J.A."/>
            <person name="Markowitz V."/>
            <person name="Kyrpides N.C."/>
            <person name="Klenk H.-P."/>
            <person name="Hugenholtz P."/>
        </authorList>
    </citation>
    <scope>NUCLEOTIDE SEQUENCE [LARGE SCALE GENOMIC DNA]</scope>
    <source>
        <strain evidence="6">DSM 14684 / CIP 108061 / JCM 11494 / NBRC 100937 / ID131577</strain>
    </source>
</reference>
<dbReference type="Gene3D" id="3.20.20.60">
    <property type="entry name" value="Phosphoenolpyruvate-binding domains"/>
    <property type="match status" value="1"/>
</dbReference>
<dbReference type="GO" id="GO:0005737">
    <property type="term" value="C:cytoplasm"/>
    <property type="evidence" value="ECO:0007669"/>
    <property type="project" value="TreeGrafter"/>
</dbReference>
<dbReference type="GO" id="GO:0016832">
    <property type="term" value="F:aldehyde-lyase activity"/>
    <property type="evidence" value="ECO:0007669"/>
    <property type="project" value="TreeGrafter"/>
</dbReference>
<evidence type="ECO:0000256" key="3">
    <source>
        <dbReference type="ARBA" id="ARBA00023239"/>
    </source>
</evidence>
<proteinExistence type="inferred from homology"/>
<dbReference type="STRING" id="469383.Cwoe_1457"/>
<dbReference type="eggNOG" id="COG3836">
    <property type="taxonomic scope" value="Bacteria"/>
</dbReference>
<keyword evidence="2" id="KW-0479">Metal-binding</keyword>
<organism evidence="5 6">
    <name type="scientific">Conexibacter woesei (strain DSM 14684 / CCUG 47730 / CIP 108061 / JCM 11494 / NBRC 100937 / ID131577)</name>
    <dbReference type="NCBI Taxonomy" id="469383"/>
    <lineage>
        <taxon>Bacteria</taxon>
        <taxon>Bacillati</taxon>
        <taxon>Actinomycetota</taxon>
        <taxon>Thermoleophilia</taxon>
        <taxon>Solirubrobacterales</taxon>
        <taxon>Conexibacteraceae</taxon>
        <taxon>Conexibacter</taxon>
    </lineage>
</organism>
<dbReference type="InterPro" id="IPR005000">
    <property type="entry name" value="Aldolase/citrate-lyase_domain"/>
</dbReference>
<dbReference type="GO" id="GO:0046872">
    <property type="term" value="F:metal ion binding"/>
    <property type="evidence" value="ECO:0007669"/>
    <property type="project" value="UniProtKB-KW"/>
</dbReference>
<reference evidence="6" key="2">
    <citation type="submission" date="2010-01" db="EMBL/GenBank/DDBJ databases">
        <title>The complete genome of Conexibacter woesei DSM 14684.</title>
        <authorList>
            <consortium name="US DOE Joint Genome Institute (JGI-PGF)"/>
            <person name="Lucas S."/>
            <person name="Copeland A."/>
            <person name="Lapidus A."/>
            <person name="Glavina del Rio T."/>
            <person name="Dalin E."/>
            <person name="Tice H."/>
            <person name="Bruce D."/>
            <person name="Goodwin L."/>
            <person name="Pitluck S."/>
            <person name="Kyrpides N."/>
            <person name="Mavromatis K."/>
            <person name="Ivanova N."/>
            <person name="Mikhailova N."/>
            <person name="Chertkov O."/>
            <person name="Brettin T."/>
            <person name="Detter J.C."/>
            <person name="Han C."/>
            <person name="Larimer F."/>
            <person name="Land M."/>
            <person name="Hauser L."/>
            <person name="Markowitz V."/>
            <person name="Cheng J.-F."/>
            <person name="Hugenholtz P."/>
            <person name="Woyke T."/>
            <person name="Wu D."/>
            <person name="Pukall R."/>
            <person name="Steenblock K."/>
            <person name="Schneider S."/>
            <person name="Klenk H.-P."/>
            <person name="Eisen J.A."/>
        </authorList>
    </citation>
    <scope>NUCLEOTIDE SEQUENCE [LARGE SCALE GENOMIC DNA]</scope>
    <source>
        <strain evidence="6">DSM 14684 / CIP 108061 / JCM 11494 / NBRC 100937 / ID131577</strain>
    </source>
</reference>
<comment type="similarity">
    <text evidence="1">Belongs to the HpcH/HpaI aldolase family.</text>
</comment>
<dbReference type="PANTHER" id="PTHR30502:SF0">
    <property type="entry name" value="PHOSPHOENOLPYRUVATE CARBOXYLASE FAMILY PROTEIN"/>
    <property type="match status" value="1"/>
</dbReference>
<dbReference type="HOGENOM" id="CLU_059964_4_1_11"/>
<accession>D3EZ11</accession>
<dbReference type="RefSeq" id="WP_012932936.1">
    <property type="nucleotide sequence ID" value="NC_013739.1"/>
</dbReference>